<evidence type="ECO:0000256" key="6">
    <source>
        <dbReference type="ARBA" id="ARBA00023136"/>
    </source>
</evidence>
<evidence type="ECO:0000313" key="9">
    <source>
        <dbReference type="EMBL" id="SMD36096.1"/>
    </source>
</evidence>
<proteinExistence type="predicted"/>
<feature type="transmembrane region" description="Helical" evidence="7">
    <location>
        <begin position="359"/>
        <end position="375"/>
    </location>
</feature>
<comment type="subcellular location">
    <subcellularLocation>
        <location evidence="1">Endomembrane system</location>
        <topology evidence="1">Multi-pass membrane protein</topology>
    </subcellularLocation>
</comment>
<dbReference type="InterPro" id="IPR051689">
    <property type="entry name" value="Sterol_desaturase/TMEM195"/>
</dbReference>
<dbReference type="GO" id="GO:0008610">
    <property type="term" value="P:lipid biosynthetic process"/>
    <property type="evidence" value="ECO:0007669"/>
    <property type="project" value="InterPro"/>
</dbReference>
<dbReference type="STRING" id="692418.SAMN04488029_2717"/>
<evidence type="ECO:0000313" key="10">
    <source>
        <dbReference type="Proteomes" id="UP000192472"/>
    </source>
</evidence>
<dbReference type="GO" id="GO:0005506">
    <property type="term" value="F:iron ion binding"/>
    <property type="evidence" value="ECO:0007669"/>
    <property type="project" value="InterPro"/>
</dbReference>
<keyword evidence="2 7" id="KW-0812">Transmembrane</keyword>
<feature type="transmembrane region" description="Helical" evidence="7">
    <location>
        <begin position="47"/>
        <end position="68"/>
    </location>
</feature>
<dbReference type="Pfam" id="PF04116">
    <property type="entry name" value="FA_hydroxylase"/>
    <property type="match status" value="1"/>
</dbReference>
<evidence type="ECO:0000256" key="3">
    <source>
        <dbReference type="ARBA" id="ARBA00022989"/>
    </source>
</evidence>
<organism evidence="9 10">
    <name type="scientific">Reichenbachiella faecimaris</name>
    <dbReference type="NCBI Taxonomy" id="692418"/>
    <lineage>
        <taxon>Bacteria</taxon>
        <taxon>Pseudomonadati</taxon>
        <taxon>Bacteroidota</taxon>
        <taxon>Cytophagia</taxon>
        <taxon>Cytophagales</taxon>
        <taxon>Reichenbachiellaceae</taxon>
        <taxon>Reichenbachiella</taxon>
    </lineage>
</organism>
<dbReference type="InterPro" id="IPR006694">
    <property type="entry name" value="Fatty_acid_hydroxylase"/>
</dbReference>
<feature type="transmembrane region" description="Helical" evidence="7">
    <location>
        <begin position="80"/>
        <end position="98"/>
    </location>
</feature>
<dbReference type="GO" id="GO:0012505">
    <property type="term" value="C:endomembrane system"/>
    <property type="evidence" value="ECO:0007669"/>
    <property type="project" value="UniProtKB-SubCell"/>
</dbReference>
<dbReference type="AlphaFoldDB" id="A0A1W2GIJ0"/>
<feature type="domain" description="Fatty acid hydroxylase" evidence="8">
    <location>
        <begin position="84"/>
        <end position="217"/>
    </location>
</feature>
<dbReference type="GO" id="GO:0006643">
    <property type="term" value="P:membrane lipid metabolic process"/>
    <property type="evidence" value="ECO:0007669"/>
    <property type="project" value="TreeGrafter"/>
</dbReference>
<name>A0A1W2GIJ0_REIFA</name>
<evidence type="ECO:0000256" key="4">
    <source>
        <dbReference type="ARBA" id="ARBA00023002"/>
    </source>
</evidence>
<protein>
    <submittedName>
        <fullName evidence="9">Sterol desaturase/sphingolipid hydroxylase, fatty acid hydroxylase superfamily</fullName>
    </submittedName>
</protein>
<evidence type="ECO:0000256" key="2">
    <source>
        <dbReference type="ARBA" id="ARBA00022692"/>
    </source>
</evidence>
<keyword evidence="5" id="KW-0443">Lipid metabolism</keyword>
<evidence type="ECO:0000256" key="5">
    <source>
        <dbReference type="ARBA" id="ARBA00023098"/>
    </source>
</evidence>
<dbReference type="Proteomes" id="UP000192472">
    <property type="component" value="Unassembled WGS sequence"/>
</dbReference>
<reference evidence="9 10" key="1">
    <citation type="submission" date="2017-04" db="EMBL/GenBank/DDBJ databases">
        <authorList>
            <person name="Afonso C.L."/>
            <person name="Miller P.J."/>
            <person name="Scott M.A."/>
            <person name="Spackman E."/>
            <person name="Goraichik I."/>
            <person name="Dimitrov K.M."/>
            <person name="Suarez D.L."/>
            <person name="Swayne D.E."/>
        </authorList>
    </citation>
    <scope>NUCLEOTIDE SEQUENCE [LARGE SCALE GENOMIC DNA]</scope>
    <source>
        <strain evidence="9 10">DSM 26133</strain>
    </source>
</reference>
<dbReference type="PANTHER" id="PTHR21624">
    <property type="entry name" value="STEROL DESATURASE-RELATED PROTEIN"/>
    <property type="match status" value="1"/>
</dbReference>
<feature type="transmembrane region" description="Helical" evidence="7">
    <location>
        <begin position="387"/>
        <end position="410"/>
    </location>
</feature>
<gene>
    <name evidence="9" type="ORF">SAMN04488029_2717</name>
</gene>
<dbReference type="RefSeq" id="WP_084373382.1">
    <property type="nucleotide sequence ID" value="NZ_FWYF01000003.1"/>
</dbReference>
<dbReference type="GO" id="GO:0016020">
    <property type="term" value="C:membrane"/>
    <property type="evidence" value="ECO:0007669"/>
    <property type="project" value="GOC"/>
</dbReference>
<dbReference type="EMBL" id="FWYF01000003">
    <property type="protein sequence ID" value="SMD36096.1"/>
    <property type="molecule type" value="Genomic_DNA"/>
</dbReference>
<dbReference type="OrthoDB" id="9770329at2"/>
<evidence type="ECO:0000256" key="7">
    <source>
        <dbReference type="SAM" id="Phobius"/>
    </source>
</evidence>
<accession>A0A1W2GIJ0</accession>
<keyword evidence="6 7" id="KW-0472">Membrane</keyword>
<keyword evidence="4" id="KW-0560">Oxidoreductase</keyword>
<evidence type="ECO:0000256" key="1">
    <source>
        <dbReference type="ARBA" id="ARBA00004127"/>
    </source>
</evidence>
<feature type="transmembrane region" description="Helical" evidence="7">
    <location>
        <begin position="7"/>
        <end position="27"/>
    </location>
</feature>
<feature type="transmembrane region" description="Helical" evidence="7">
    <location>
        <begin position="305"/>
        <end position="325"/>
    </location>
</feature>
<dbReference type="PANTHER" id="PTHR21624:SF1">
    <property type="entry name" value="ALKYLGLYCEROL MONOOXYGENASE"/>
    <property type="match status" value="1"/>
</dbReference>
<sequence length="424" mass="48887">MEAYAKAVLYIIPVFLLLMAIEVIYGMVVKKNTFRSFDTITGISSGITNSVKDLLGLTLVIIAYSWLYEKMALIEIKSSVLVYLICFICIDFSSYWIHRLRHHINYFWNEHVVHHSSEEFNMACALRQSISSFFGIYSVLLIPAALLGVPPKVIAIVSPIHLFLQFWYHTRHIPKLGFLEYIIVTPSQHRVHHAINPIYLDKNLAAIFCIWDRAFGTFQEELEEEPCVYGVKKAPKTWNPILINFQHLWLLIKDAWRTNSWLDKLRIWFMPLGWRPEDIKDKYPIDYIDDPKDQVKYDTEASSALHIWSWIQLVMTHLFLILMLINFGEIGFPNLFIYGAFLFIHIYAYSALMDLKKSAVLFEAIKCVGAIYWVLQSGDWFGLNGFWAAGSMVVMAYLLVSMLITMGFAIKELTASNLVAKAGA</sequence>
<feature type="transmembrane region" description="Helical" evidence="7">
    <location>
        <begin position="331"/>
        <end position="352"/>
    </location>
</feature>
<evidence type="ECO:0000259" key="8">
    <source>
        <dbReference type="Pfam" id="PF04116"/>
    </source>
</evidence>
<keyword evidence="3 7" id="KW-1133">Transmembrane helix</keyword>
<dbReference type="GO" id="GO:0050479">
    <property type="term" value="F:glyceryl-ether monooxygenase activity"/>
    <property type="evidence" value="ECO:0007669"/>
    <property type="project" value="TreeGrafter"/>
</dbReference>
<keyword evidence="10" id="KW-1185">Reference proteome</keyword>